<dbReference type="EMBL" id="ADLQ01000079">
    <property type="protein sequence ID" value="EGA92581.1"/>
    <property type="molecule type" value="Genomic_DNA"/>
</dbReference>
<dbReference type="AlphaFoldDB" id="E7GRN2"/>
<dbReference type="HOGENOM" id="CLU_036067_0_0_9"/>
<dbReference type="InterPro" id="IPR045962">
    <property type="entry name" value="DUF6382"/>
</dbReference>
<dbReference type="CDD" id="cd00060">
    <property type="entry name" value="FHA"/>
    <property type="match status" value="1"/>
</dbReference>
<accession>E7GRN2</accession>
<dbReference type="Pfam" id="PF19909">
    <property type="entry name" value="DUF6382"/>
    <property type="match status" value="1"/>
</dbReference>
<protein>
    <recommendedName>
        <fullName evidence="1">FHA domain-containing protein</fullName>
    </recommendedName>
</protein>
<dbReference type="Pfam" id="PF00498">
    <property type="entry name" value="FHA"/>
    <property type="match status" value="1"/>
</dbReference>
<feature type="domain" description="FHA" evidence="1">
    <location>
        <begin position="407"/>
        <end position="457"/>
    </location>
</feature>
<dbReference type="PROSITE" id="PS50006">
    <property type="entry name" value="FHA_DOMAIN"/>
    <property type="match status" value="1"/>
</dbReference>
<dbReference type="STRING" id="1512.GCA_900049235_03860"/>
<dbReference type="InterPro" id="IPR000253">
    <property type="entry name" value="FHA_dom"/>
</dbReference>
<evidence type="ECO:0000313" key="3">
    <source>
        <dbReference type="Proteomes" id="UP000002970"/>
    </source>
</evidence>
<name>E7GRN2_CLOS6</name>
<dbReference type="InterPro" id="IPR050923">
    <property type="entry name" value="Cell_Proc_Reg/RNA_Proc"/>
</dbReference>
<dbReference type="eggNOG" id="COG1716">
    <property type="taxonomic scope" value="Bacteria"/>
</dbReference>
<dbReference type="SMART" id="SM00240">
    <property type="entry name" value="FHA"/>
    <property type="match status" value="1"/>
</dbReference>
<evidence type="ECO:0000313" key="2">
    <source>
        <dbReference type="EMBL" id="EGA92581.1"/>
    </source>
</evidence>
<comment type="caution">
    <text evidence="2">The sequence shown here is derived from an EMBL/GenBank/DDBJ whole genome shotgun (WGS) entry which is preliminary data.</text>
</comment>
<proteinExistence type="predicted"/>
<evidence type="ECO:0000259" key="1">
    <source>
        <dbReference type="PROSITE" id="PS50006"/>
    </source>
</evidence>
<dbReference type="InterPro" id="IPR008984">
    <property type="entry name" value="SMAD_FHA_dom_sf"/>
</dbReference>
<keyword evidence="3" id="KW-1185">Reference proteome</keyword>
<organism evidence="2 3">
    <name type="scientific">Clostridium symbiosum (strain WAL-14163)</name>
    <dbReference type="NCBI Taxonomy" id="742740"/>
    <lineage>
        <taxon>Bacteria</taxon>
        <taxon>Bacillati</taxon>
        <taxon>Bacillota</taxon>
        <taxon>Clostridia</taxon>
        <taxon>Lachnospirales</taxon>
        <taxon>Lachnospiraceae</taxon>
        <taxon>Otoolea</taxon>
    </lineage>
</organism>
<dbReference type="SUPFAM" id="SSF49879">
    <property type="entry name" value="SMAD/FHA domain"/>
    <property type="match status" value="1"/>
</dbReference>
<sequence>MEVRYKREVNHNYMILDAPSEGGGYECRMLASNTIEGLLRFRVRQYEDKREFYYEITSRQPLNRLLEQRKINGGEIRSILLSLSRVLSKIEEYLLKEEQILLEPEFIYIDPDRFTVSLCLLPGYSCDFPAALSELLRFLLEKINHKDREGVVMAYNLYHESLRENYGMSDLLRHLRETEDVIFKRRDDSRDDSREQHKTEDEFRTYIPEENKAIDGIGSVRPIYEHVGKEDSKGHFTEEKYTGRIKAAAATAKITKTLQCFLMFLAMEGGIWYFTGREGISRYGLPAAVAAGAAAAVRLLQLRMSGGKKYKKEPAAGPVDITAAPEFKYGKTENVLNPVIKEESWRFQPESVTEYRQRKAEEDRQEELHAQENGTALLTQDEDKNRFPLFESINREEENIEITYVPFVIGKHPELADFCIRHSTVSRLHLRVDKREGVYIITDLNSTNGTSVGGYKLQANETVSIQNRDVITVADLKYYFIETYEG</sequence>
<dbReference type="Proteomes" id="UP000002970">
    <property type="component" value="Unassembled WGS sequence"/>
</dbReference>
<dbReference type="RefSeq" id="WP_003503175.1">
    <property type="nucleotide sequence ID" value="NZ_GL834315.1"/>
</dbReference>
<gene>
    <name evidence="2" type="ORF">HMPREF9474_03577</name>
</gene>
<dbReference type="Gene3D" id="2.60.200.20">
    <property type="match status" value="1"/>
</dbReference>
<dbReference type="PANTHER" id="PTHR23308">
    <property type="entry name" value="NUCLEAR INHIBITOR OF PROTEIN PHOSPHATASE-1"/>
    <property type="match status" value="1"/>
</dbReference>
<reference evidence="2 3" key="1">
    <citation type="submission" date="2010-12" db="EMBL/GenBank/DDBJ databases">
        <title>The Genome Sequence of Clostridium symbiosum strain WAL-14163.</title>
        <authorList>
            <person name="Earl A."/>
            <person name="Ward D."/>
            <person name="Feldgarden M."/>
            <person name="Gevers D."/>
            <person name="Finegold S.M."/>
            <person name="Summanen P.H."/>
            <person name="Molitoris D.R."/>
            <person name="Vaisanen M.L."/>
            <person name="Daigneault M."/>
            <person name="Young S.K."/>
            <person name="Zeng Q."/>
            <person name="Gargeya S."/>
            <person name="Fitzgerald M."/>
            <person name="Haas B."/>
            <person name="Abouelleil A."/>
            <person name="Alvarado L."/>
            <person name="Arachchi H.M."/>
            <person name="Berlin A."/>
            <person name="Brown A."/>
            <person name="Chapman S.B."/>
            <person name="Chen Z."/>
            <person name="Dunbar C."/>
            <person name="Freedman E."/>
            <person name="Gearin G."/>
            <person name="Gellesch M."/>
            <person name="Goldberg J."/>
            <person name="Griggs A."/>
            <person name="Gujja S."/>
            <person name="Heilman E."/>
            <person name="Heiman D."/>
            <person name="Howarth C."/>
            <person name="Larson L."/>
            <person name="Lui A."/>
            <person name="MacDonald P.J.P."/>
            <person name="Mehta T."/>
            <person name="Montmayeur A."/>
            <person name="Murphy C."/>
            <person name="Neiman D."/>
            <person name="Pearson M."/>
            <person name="Priest M."/>
            <person name="Roberts A."/>
            <person name="Saif S."/>
            <person name="Shea T."/>
            <person name="Shenoy N."/>
            <person name="Sisk P."/>
            <person name="Stolte C."/>
            <person name="Sykes S."/>
            <person name="White J."/>
            <person name="Yandava C."/>
            <person name="Nusbaum C."/>
            <person name="Birren B."/>
        </authorList>
    </citation>
    <scope>NUCLEOTIDE SEQUENCE [LARGE SCALE GENOMIC DNA]</scope>
    <source>
        <strain evidence="2 3">WAL-14163</strain>
    </source>
</reference>